<keyword evidence="2 4" id="KW-0238">DNA-binding</keyword>
<dbReference type="Gene3D" id="1.10.357.10">
    <property type="entry name" value="Tetracycline Repressor, domain 2"/>
    <property type="match status" value="1"/>
</dbReference>
<dbReference type="RefSeq" id="WP_181610360.1">
    <property type="nucleotide sequence ID" value="NZ_BAABAM010000002.1"/>
</dbReference>
<feature type="domain" description="HTH tetR-type" evidence="5">
    <location>
        <begin position="11"/>
        <end position="71"/>
    </location>
</feature>
<proteinExistence type="predicted"/>
<dbReference type="GO" id="GO:0000976">
    <property type="term" value="F:transcription cis-regulatory region binding"/>
    <property type="evidence" value="ECO:0007669"/>
    <property type="project" value="TreeGrafter"/>
</dbReference>
<dbReference type="PRINTS" id="PR00455">
    <property type="entry name" value="HTHTETR"/>
</dbReference>
<organism evidence="6 7">
    <name type="scientific">Nonomuraea soli</name>
    <dbReference type="NCBI Taxonomy" id="1032476"/>
    <lineage>
        <taxon>Bacteria</taxon>
        <taxon>Bacillati</taxon>
        <taxon>Actinomycetota</taxon>
        <taxon>Actinomycetes</taxon>
        <taxon>Streptosporangiales</taxon>
        <taxon>Streptosporangiaceae</taxon>
        <taxon>Nonomuraea</taxon>
    </lineage>
</organism>
<evidence type="ECO:0000256" key="1">
    <source>
        <dbReference type="ARBA" id="ARBA00023015"/>
    </source>
</evidence>
<evidence type="ECO:0000313" key="6">
    <source>
        <dbReference type="EMBL" id="MBA2891576.1"/>
    </source>
</evidence>
<dbReference type="InterPro" id="IPR001647">
    <property type="entry name" value="HTH_TetR"/>
</dbReference>
<keyword evidence="3" id="KW-0804">Transcription</keyword>
<evidence type="ECO:0000259" key="5">
    <source>
        <dbReference type="PROSITE" id="PS50977"/>
    </source>
</evidence>
<comment type="caution">
    <text evidence="6">The sequence shown here is derived from an EMBL/GenBank/DDBJ whole genome shotgun (WGS) entry which is preliminary data.</text>
</comment>
<keyword evidence="1" id="KW-0805">Transcription regulation</keyword>
<dbReference type="EMBL" id="JACDUR010000003">
    <property type="protein sequence ID" value="MBA2891576.1"/>
    <property type="molecule type" value="Genomic_DNA"/>
</dbReference>
<keyword evidence="7" id="KW-1185">Reference proteome</keyword>
<accession>A0A7W0CI17</accession>
<protein>
    <submittedName>
        <fullName evidence="6">AcrR family transcriptional regulator</fullName>
    </submittedName>
</protein>
<feature type="DNA-binding region" description="H-T-H motif" evidence="4">
    <location>
        <begin position="34"/>
        <end position="53"/>
    </location>
</feature>
<evidence type="ECO:0000313" key="7">
    <source>
        <dbReference type="Proteomes" id="UP000530928"/>
    </source>
</evidence>
<dbReference type="InterPro" id="IPR009057">
    <property type="entry name" value="Homeodomain-like_sf"/>
</dbReference>
<name>A0A7W0CI17_9ACTN</name>
<gene>
    <name evidence="6" type="ORF">HNR30_002917</name>
</gene>
<dbReference type="AlphaFoldDB" id="A0A7W0CI17"/>
<dbReference type="PANTHER" id="PTHR30055:SF234">
    <property type="entry name" value="HTH-TYPE TRANSCRIPTIONAL REGULATOR BETI"/>
    <property type="match status" value="1"/>
</dbReference>
<reference evidence="6 7" key="1">
    <citation type="submission" date="2020-07" db="EMBL/GenBank/DDBJ databases">
        <title>Genomic Encyclopedia of Type Strains, Phase IV (KMG-IV): sequencing the most valuable type-strain genomes for metagenomic binning, comparative biology and taxonomic classification.</title>
        <authorList>
            <person name="Goeker M."/>
        </authorList>
    </citation>
    <scope>NUCLEOTIDE SEQUENCE [LARGE SCALE GENOMIC DNA]</scope>
    <source>
        <strain evidence="6 7">DSM 45533</strain>
    </source>
</reference>
<evidence type="ECO:0000256" key="3">
    <source>
        <dbReference type="ARBA" id="ARBA00023163"/>
    </source>
</evidence>
<dbReference type="Proteomes" id="UP000530928">
    <property type="component" value="Unassembled WGS sequence"/>
</dbReference>
<dbReference type="InterPro" id="IPR023772">
    <property type="entry name" value="DNA-bd_HTH_TetR-type_CS"/>
</dbReference>
<dbReference type="Pfam" id="PF00440">
    <property type="entry name" value="TetR_N"/>
    <property type="match status" value="1"/>
</dbReference>
<dbReference type="InterPro" id="IPR036271">
    <property type="entry name" value="Tet_transcr_reg_TetR-rel_C_sf"/>
</dbReference>
<dbReference type="InterPro" id="IPR050109">
    <property type="entry name" value="HTH-type_TetR-like_transc_reg"/>
</dbReference>
<evidence type="ECO:0000256" key="2">
    <source>
        <dbReference type="ARBA" id="ARBA00023125"/>
    </source>
</evidence>
<evidence type="ECO:0000256" key="4">
    <source>
        <dbReference type="PROSITE-ProRule" id="PRU00335"/>
    </source>
</evidence>
<dbReference type="SUPFAM" id="SSF46689">
    <property type="entry name" value="Homeodomain-like"/>
    <property type="match status" value="1"/>
</dbReference>
<dbReference type="PANTHER" id="PTHR30055">
    <property type="entry name" value="HTH-TYPE TRANSCRIPTIONAL REGULATOR RUTR"/>
    <property type="match status" value="1"/>
</dbReference>
<dbReference type="PROSITE" id="PS01081">
    <property type="entry name" value="HTH_TETR_1"/>
    <property type="match status" value="1"/>
</dbReference>
<dbReference type="GO" id="GO:0003700">
    <property type="term" value="F:DNA-binding transcription factor activity"/>
    <property type="evidence" value="ECO:0007669"/>
    <property type="project" value="TreeGrafter"/>
</dbReference>
<sequence>MARRVKPEEYAARRTQILATALVLIREKGYQEMTISDILTALDISKGAFYHYFDSKHALLDGIVDTMGTDALTALREAVDAPAADAMTRLRGYLLSAVGWKAAHADELATIARMWRNENNAVLKQRIAEQAVRGQAPLLATIIRQGAGDGVFAVTHPDEAATIIAGMGLNLGDDLIAAFTAPVDRTAAAHRLVWAHLEALERILGAPAGSLTGLTQQIVGAMAFDL</sequence>
<dbReference type="SUPFAM" id="SSF48498">
    <property type="entry name" value="Tetracyclin repressor-like, C-terminal domain"/>
    <property type="match status" value="1"/>
</dbReference>
<dbReference type="PROSITE" id="PS50977">
    <property type="entry name" value="HTH_TETR_2"/>
    <property type="match status" value="1"/>
</dbReference>